<evidence type="ECO:0000313" key="3">
    <source>
        <dbReference type="Proteomes" id="UP000244005"/>
    </source>
</evidence>
<keyword evidence="1" id="KW-1133">Transmembrane helix</keyword>
<evidence type="ECO:0000256" key="1">
    <source>
        <dbReference type="SAM" id="Phobius"/>
    </source>
</evidence>
<proteinExistence type="predicted"/>
<dbReference type="Proteomes" id="UP000244005">
    <property type="component" value="Unassembled WGS sequence"/>
</dbReference>
<keyword evidence="1" id="KW-0472">Membrane</keyword>
<dbReference type="EMBL" id="KZ772701">
    <property type="protein sequence ID" value="PTQ42640.1"/>
    <property type="molecule type" value="Genomic_DNA"/>
</dbReference>
<name>A0A2R6X952_MARPO</name>
<dbReference type="Gramene" id="Mp1g01120.1">
    <property type="protein sequence ID" value="Mp1g01120.1.cds"/>
    <property type="gene ID" value="Mp1g01120"/>
</dbReference>
<reference evidence="3" key="1">
    <citation type="journal article" date="2017" name="Cell">
        <title>Insights into land plant evolution garnered from the Marchantia polymorpha genome.</title>
        <authorList>
            <person name="Bowman J.L."/>
            <person name="Kohchi T."/>
            <person name="Yamato K.T."/>
            <person name="Jenkins J."/>
            <person name="Shu S."/>
            <person name="Ishizaki K."/>
            <person name="Yamaoka S."/>
            <person name="Nishihama R."/>
            <person name="Nakamura Y."/>
            <person name="Berger F."/>
            <person name="Adam C."/>
            <person name="Aki S.S."/>
            <person name="Althoff F."/>
            <person name="Araki T."/>
            <person name="Arteaga-Vazquez M.A."/>
            <person name="Balasubrmanian S."/>
            <person name="Barry K."/>
            <person name="Bauer D."/>
            <person name="Boehm C.R."/>
            <person name="Briginshaw L."/>
            <person name="Caballero-Perez J."/>
            <person name="Catarino B."/>
            <person name="Chen F."/>
            <person name="Chiyoda S."/>
            <person name="Chovatia M."/>
            <person name="Davies K.M."/>
            <person name="Delmans M."/>
            <person name="Demura T."/>
            <person name="Dierschke T."/>
            <person name="Dolan L."/>
            <person name="Dorantes-Acosta A.E."/>
            <person name="Eklund D.M."/>
            <person name="Florent S.N."/>
            <person name="Flores-Sandoval E."/>
            <person name="Fujiyama A."/>
            <person name="Fukuzawa H."/>
            <person name="Galik B."/>
            <person name="Grimanelli D."/>
            <person name="Grimwood J."/>
            <person name="Grossniklaus U."/>
            <person name="Hamada T."/>
            <person name="Haseloff J."/>
            <person name="Hetherington A.J."/>
            <person name="Higo A."/>
            <person name="Hirakawa Y."/>
            <person name="Hundley H.N."/>
            <person name="Ikeda Y."/>
            <person name="Inoue K."/>
            <person name="Inoue S.I."/>
            <person name="Ishida S."/>
            <person name="Jia Q."/>
            <person name="Kakita M."/>
            <person name="Kanazawa T."/>
            <person name="Kawai Y."/>
            <person name="Kawashima T."/>
            <person name="Kennedy M."/>
            <person name="Kinose K."/>
            <person name="Kinoshita T."/>
            <person name="Kohara Y."/>
            <person name="Koide E."/>
            <person name="Komatsu K."/>
            <person name="Kopischke S."/>
            <person name="Kubo M."/>
            <person name="Kyozuka J."/>
            <person name="Lagercrantz U."/>
            <person name="Lin S.S."/>
            <person name="Lindquist E."/>
            <person name="Lipzen A.M."/>
            <person name="Lu C.W."/>
            <person name="De Luna E."/>
            <person name="Martienssen R.A."/>
            <person name="Minamino N."/>
            <person name="Mizutani M."/>
            <person name="Mizutani M."/>
            <person name="Mochizuki N."/>
            <person name="Monte I."/>
            <person name="Mosher R."/>
            <person name="Nagasaki H."/>
            <person name="Nakagami H."/>
            <person name="Naramoto S."/>
            <person name="Nishitani K."/>
            <person name="Ohtani M."/>
            <person name="Okamoto T."/>
            <person name="Okumura M."/>
            <person name="Phillips J."/>
            <person name="Pollak B."/>
            <person name="Reinders A."/>
            <person name="Rovekamp M."/>
            <person name="Sano R."/>
            <person name="Sawa S."/>
            <person name="Schmid M.W."/>
            <person name="Shirakawa M."/>
            <person name="Solano R."/>
            <person name="Spunde A."/>
            <person name="Suetsugu N."/>
            <person name="Sugano S."/>
            <person name="Sugiyama A."/>
            <person name="Sun R."/>
            <person name="Suzuki Y."/>
            <person name="Takenaka M."/>
            <person name="Takezawa D."/>
            <person name="Tomogane H."/>
            <person name="Tsuzuki M."/>
            <person name="Ueda T."/>
            <person name="Umeda M."/>
            <person name="Ward J.M."/>
            <person name="Watanabe Y."/>
            <person name="Yazaki K."/>
            <person name="Yokoyama R."/>
            <person name="Yoshitake Y."/>
            <person name="Yotsui I."/>
            <person name="Zachgo S."/>
            <person name="Schmutz J."/>
        </authorList>
    </citation>
    <scope>NUCLEOTIDE SEQUENCE [LARGE SCALE GENOMIC DNA]</scope>
    <source>
        <strain evidence="3">Tak-1</strain>
    </source>
</reference>
<feature type="transmembrane region" description="Helical" evidence="1">
    <location>
        <begin position="20"/>
        <end position="39"/>
    </location>
</feature>
<organism evidence="2 3">
    <name type="scientific">Marchantia polymorpha</name>
    <name type="common">Common liverwort</name>
    <name type="synonym">Marchantia aquatica</name>
    <dbReference type="NCBI Taxonomy" id="3197"/>
    <lineage>
        <taxon>Eukaryota</taxon>
        <taxon>Viridiplantae</taxon>
        <taxon>Streptophyta</taxon>
        <taxon>Embryophyta</taxon>
        <taxon>Marchantiophyta</taxon>
        <taxon>Marchantiopsida</taxon>
        <taxon>Marchantiidae</taxon>
        <taxon>Marchantiales</taxon>
        <taxon>Marchantiaceae</taxon>
        <taxon>Marchantia</taxon>
    </lineage>
</organism>
<protein>
    <submittedName>
        <fullName evidence="2">Uncharacterized protein</fullName>
    </submittedName>
</protein>
<dbReference type="AlphaFoldDB" id="A0A2R6X952"/>
<evidence type="ECO:0000313" key="2">
    <source>
        <dbReference type="EMBL" id="PTQ42640.1"/>
    </source>
</evidence>
<gene>
    <name evidence="2" type="ORF">MARPO_0029s0134</name>
</gene>
<keyword evidence="1" id="KW-0812">Transmembrane</keyword>
<keyword evidence="3" id="KW-1185">Reference proteome</keyword>
<accession>A0A2R6X952</accession>
<sequence>MPILVANNWTSEISLSQLLLLSFEIVLLLLCSSWITAVMRSELQMSRKGGREGGGGLGVLPLHSRKGFIIVYCGVMCCV</sequence>